<evidence type="ECO:0000256" key="5">
    <source>
        <dbReference type="ARBA" id="ARBA00023004"/>
    </source>
</evidence>
<keyword evidence="5" id="KW-0408">Iron</keyword>
<dbReference type="PANTHER" id="PTHR37424:SF1">
    <property type="entry name" value="BACTERIOFERRITIN-ASSOCIATED FERREDOXIN"/>
    <property type="match status" value="1"/>
</dbReference>
<proteinExistence type="inferred from homology"/>
<evidence type="ECO:0000259" key="9">
    <source>
        <dbReference type="Pfam" id="PF04324"/>
    </source>
</evidence>
<keyword evidence="1" id="KW-0813">Transport</keyword>
<dbReference type="Pfam" id="PF04324">
    <property type="entry name" value="Fer2_BFD"/>
    <property type="match status" value="1"/>
</dbReference>
<dbReference type="PhylomeDB" id="Q2RS99"/>
<dbReference type="RefSeq" id="WP_011390045.1">
    <property type="nucleotide sequence ID" value="NC_007643.1"/>
</dbReference>
<dbReference type="InterPro" id="IPR007419">
    <property type="entry name" value="BFD-like_2Fe2S-bd_dom"/>
</dbReference>
<dbReference type="STRING" id="269796.Rru_A2196"/>
<dbReference type="PANTHER" id="PTHR37424">
    <property type="entry name" value="BACTERIOFERRITIN-ASSOCIATED FERREDOXIN"/>
    <property type="match status" value="1"/>
</dbReference>
<keyword evidence="6" id="KW-0411">Iron-sulfur</keyword>
<feature type="domain" description="BFD-like [2Fe-2S]-binding" evidence="9">
    <location>
        <begin position="2"/>
        <end position="50"/>
    </location>
</feature>
<dbReference type="Proteomes" id="UP000001929">
    <property type="component" value="Chromosome"/>
</dbReference>
<evidence type="ECO:0000256" key="4">
    <source>
        <dbReference type="ARBA" id="ARBA00022982"/>
    </source>
</evidence>
<dbReference type="InterPro" id="IPR052371">
    <property type="entry name" value="BFD-associated_ferredoxin"/>
</dbReference>
<keyword evidence="2" id="KW-0001">2Fe-2S</keyword>
<evidence type="ECO:0000256" key="3">
    <source>
        <dbReference type="ARBA" id="ARBA00022723"/>
    </source>
</evidence>
<evidence type="ECO:0000256" key="6">
    <source>
        <dbReference type="ARBA" id="ARBA00023014"/>
    </source>
</evidence>
<dbReference type="InterPro" id="IPR041854">
    <property type="entry name" value="BFD-like_2Fe2S-bd_dom_sf"/>
</dbReference>
<keyword evidence="4" id="KW-0249">Electron transport</keyword>
<comment type="similarity">
    <text evidence="8">Belongs to the Bfd family.</text>
</comment>
<dbReference type="GO" id="GO:0046872">
    <property type="term" value="F:metal ion binding"/>
    <property type="evidence" value="ECO:0007669"/>
    <property type="project" value="UniProtKB-KW"/>
</dbReference>
<dbReference type="PATRIC" id="fig|269796.9.peg.2292"/>
<dbReference type="EMBL" id="CP000230">
    <property type="protein sequence ID" value="ABC22996.1"/>
    <property type="molecule type" value="Genomic_DNA"/>
</dbReference>
<evidence type="ECO:0000256" key="2">
    <source>
        <dbReference type="ARBA" id="ARBA00022714"/>
    </source>
</evidence>
<name>Q2RS99_RHORT</name>
<dbReference type="eggNOG" id="COG2906">
    <property type="taxonomic scope" value="Bacteria"/>
</dbReference>
<evidence type="ECO:0000313" key="11">
    <source>
        <dbReference type="Proteomes" id="UP000001929"/>
    </source>
</evidence>
<dbReference type="EnsemblBacteria" id="ABC22996">
    <property type="protein sequence ID" value="ABC22996"/>
    <property type="gene ID" value="Rru_A2196"/>
</dbReference>
<dbReference type="HOGENOM" id="CLU_159205_3_3_5"/>
<dbReference type="GO" id="GO:0051537">
    <property type="term" value="F:2 iron, 2 sulfur cluster binding"/>
    <property type="evidence" value="ECO:0007669"/>
    <property type="project" value="UniProtKB-KW"/>
</dbReference>
<organism evidence="10 11">
    <name type="scientific">Rhodospirillum rubrum (strain ATCC 11170 / ATH 1.1.1 / DSM 467 / LMG 4362 / NCIMB 8255 / S1)</name>
    <dbReference type="NCBI Taxonomy" id="269796"/>
    <lineage>
        <taxon>Bacteria</taxon>
        <taxon>Pseudomonadati</taxon>
        <taxon>Pseudomonadota</taxon>
        <taxon>Alphaproteobacteria</taxon>
        <taxon>Rhodospirillales</taxon>
        <taxon>Rhodospirillaceae</taxon>
        <taxon>Rhodospirillum</taxon>
    </lineage>
</organism>
<sequence length="70" mass="7433">MYVCICNALTDRHVREDVQGGARSAGAVFARRGVRPVCGKCGDCMRALVRETRETSSSSADVGALLMAAE</sequence>
<evidence type="ECO:0000256" key="1">
    <source>
        <dbReference type="ARBA" id="ARBA00022448"/>
    </source>
</evidence>
<evidence type="ECO:0000256" key="8">
    <source>
        <dbReference type="ARBA" id="ARBA00046332"/>
    </source>
</evidence>
<protein>
    <recommendedName>
        <fullName evidence="7">Bacterioferritin-associated ferredoxin</fullName>
    </recommendedName>
</protein>
<dbReference type="AlphaFoldDB" id="Q2RS99"/>
<keyword evidence="11" id="KW-1185">Reference proteome</keyword>
<evidence type="ECO:0000313" key="10">
    <source>
        <dbReference type="EMBL" id="ABC22996.1"/>
    </source>
</evidence>
<reference evidence="10 11" key="1">
    <citation type="journal article" date="2011" name="Stand. Genomic Sci.">
        <title>Complete genome sequence of Rhodospirillum rubrum type strain (S1).</title>
        <authorList>
            <person name="Munk A.C."/>
            <person name="Copeland A."/>
            <person name="Lucas S."/>
            <person name="Lapidus A."/>
            <person name="Del Rio T.G."/>
            <person name="Barry K."/>
            <person name="Detter J.C."/>
            <person name="Hammon N."/>
            <person name="Israni S."/>
            <person name="Pitluck S."/>
            <person name="Brettin T."/>
            <person name="Bruce D."/>
            <person name="Han C."/>
            <person name="Tapia R."/>
            <person name="Gilna P."/>
            <person name="Schmutz J."/>
            <person name="Larimer F."/>
            <person name="Land M."/>
            <person name="Kyrpides N.C."/>
            <person name="Mavromatis K."/>
            <person name="Richardson P."/>
            <person name="Rohde M."/>
            <person name="Goker M."/>
            <person name="Klenk H.P."/>
            <person name="Zhang Y."/>
            <person name="Roberts G.P."/>
            <person name="Reslewic S."/>
            <person name="Schwartz D.C."/>
        </authorList>
    </citation>
    <scope>NUCLEOTIDE SEQUENCE [LARGE SCALE GENOMIC DNA]</scope>
    <source>
        <strain evidence="11">ATCC 11170 / ATH 1.1.1 / DSM 467 / LMG 4362 / NCIMB 8255 / S1</strain>
    </source>
</reference>
<evidence type="ECO:0000256" key="7">
    <source>
        <dbReference type="ARBA" id="ARBA00039386"/>
    </source>
</evidence>
<accession>Q2RS99</accession>
<dbReference type="KEGG" id="rru:Rru_A2196"/>
<gene>
    <name evidence="10" type="ordered locus">Rru_A2196</name>
</gene>
<dbReference type="Gene3D" id="1.10.10.1100">
    <property type="entry name" value="BFD-like [2Fe-2S]-binding domain"/>
    <property type="match status" value="1"/>
</dbReference>
<keyword evidence="3" id="KW-0479">Metal-binding</keyword>